<feature type="region of interest" description="Disordered" evidence="1">
    <location>
        <begin position="85"/>
        <end position="108"/>
    </location>
</feature>
<organism evidence="2 3">
    <name type="scientific">Mollisia scopiformis</name>
    <name type="common">Conifer needle endophyte fungus</name>
    <name type="synonym">Phialocephala scopiformis</name>
    <dbReference type="NCBI Taxonomy" id="149040"/>
    <lineage>
        <taxon>Eukaryota</taxon>
        <taxon>Fungi</taxon>
        <taxon>Dikarya</taxon>
        <taxon>Ascomycota</taxon>
        <taxon>Pezizomycotina</taxon>
        <taxon>Leotiomycetes</taxon>
        <taxon>Helotiales</taxon>
        <taxon>Mollisiaceae</taxon>
        <taxon>Mollisia</taxon>
    </lineage>
</organism>
<dbReference type="STRING" id="149040.A0A194WXV6"/>
<sequence length="225" mass="23403">MPYIFPQPLPFLDPTPQTMLLNKRLTTFLSQNTTPQLPTLLLLSPTGKLLTSSSPLPASTLRTQATLACSLWTLYQPSLPSLISTSLPSRHHPDPSPRGSDSTISSAATATESELSAITIQLTHGVMVIRQLACGLLFVAIGAPLSPSAQPASPPSSPPAGNAEEYTEGGSLVGVGSAAASEAGSVRSVGGSRTGIMGIRRRADEVGRWLDGQLEGFTLSSGEGR</sequence>
<name>A0A194WXV6_MOLSC</name>
<dbReference type="OrthoDB" id="271745at2759"/>
<gene>
    <name evidence="2" type="ORF">LY89DRAFT_722052</name>
</gene>
<dbReference type="KEGG" id="psco:LY89DRAFT_722052"/>
<proteinExistence type="predicted"/>
<reference evidence="2 3" key="1">
    <citation type="submission" date="2015-10" db="EMBL/GenBank/DDBJ databases">
        <title>Full genome of DAOMC 229536 Phialocephala scopiformis, a fungal endophyte of spruce producing the potent anti-insectan compound rugulosin.</title>
        <authorList>
            <consortium name="DOE Joint Genome Institute"/>
            <person name="Walker A.K."/>
            <person name="Frasz S.L."/>
            <person name="Seifert K.A."/>
            <person name="Miller J.D."/>
            <person name="Mondo S.J."/>
            <person name="Labutti K."/>
            <person name="Lipzen A."/>
            <person name="Dockter R."/>
            <person name="Kennedy M."/>
            <person name="Grigoriev I.V."/>
            <person name="Spatafora J.W."/>
        </authorList>
    </citation>
    <scope>NUCLEOTIDE SEQUENCE [LARGE SCALE GENOMIC DNA]</scope>
    <source>
        <strain evidence="2 3">CBS 120377</strain>
    </source>
</reference>
<dbReference type="Proteomes" id="UP000070700">
    <property type="component" value="Unassembled WGS sequence"/>
</dbReference>
<dbReference type="EMBL" id="KQ947424">
    <property type="protein sequence ID" value="KUJ12427.1"/>
    <property type="molecule type" value="Genomic_DNA"/>
</dbReference>
<evidence type="ECO:0000313" key="3">
    <source>
        <dbReference type="Proteomes" id="UP000070700"/>
    </source>
</evidence>
<evidence type="ECO:0008006" key="4">
    <source>
        <dbReference type="Google" id="ProtNLM"/>
    </source>
</evidence>
<dbReference type="AlphaFoldDB" id="A0A194WXV6"/>
<evidence type="ECO:0000313" key="2">
    <source>
        <dbReference type="EMBL" id="KUJ12427.1"/>
    </source>
</evidence>
<dbReference type="InParanoid" id="A0A194WXV6"/>
<evidence type="ECO:0000256" key="1">
    <source>
        <dbReference type="SAM" id="MobiDB-lite"/>
    </source>
</evidence>
<dbReference type="RefSeq" id="XP_018066782.1">
    <property type="nucleotide sequence ID" value="XM_018218699.1"/>
</dbReference>
<keyword evidence="3" id="KW-1185">Reference proteome</keyword>
<dbReference type="GeneID" id="28828425"/>
<dbReference type="Gene3D" id="3.30.450.30">
    <property type="entry name" value="Dynein light chain 2a, cytoplasmic"/>
    <property type="match status" value="1"/>
</dbReference>
<accession>A0A194WXV6</accession>
<feature type="region of interest" description="Disordered" evidence="1">
    <location>
        <begin position="147"/>
        <end position="168"/>
    </location>
</feature>
<protein>
    <recommendedName>
        <fullName evidence="4">Roadblock/LAMTOR2 domain-containing protein</fullName>
    </recommendedName>
</protein>